<dbReference type="Pfam" id="PF13412">
    <property type="entry name" value="HTH_24"/>
    <property type="match status" value="1"/>
</dbReference>
<evidence type="ECO:0000256" key="1">
    <source>
        <dbReference type="ARBA" id="ARBA00006479"/>
    </source>
</evidence>
<dbReference type="RefSeq" id="WP_169698618.1">
    <property type="nucleotide sequence ID" value="NZ_LS974202.1"/>
</dbReference>
<dbReference type="Gene3D" id="3.30.420.40">
    <property type="match status" value="2"/>
</dbReference>
<reference evidence="2 3" key="1">
    <citation type="submission" date="2017-01" db="EMBL/GenBank/DDBJ databases">
        <authorList>
            <person name="Erauso G."/>
        </authorList>
    </citation>
    <scope>NUCLEOTIDE SEQUENCE [LARGE SCALE GENOMIC DNA]</scope>
    <source>
        <strain evidence="2">MESINF1</strain>
    </source>
</reference>
<dbReference type="PANTHER" id="PTHR18964">
    <property type="entry name" value="ROK (REPRESSOR, ORF, KINASE) FAMILY"/>
    <property type="match status" value="1"/>
</dbReference>
<gene>
    <name evidence="2" type="ORF">MESINF_0805</name>
</gene>
<dbReference type="InterPro" id="IPR043129">
    <property type="entry name" value="ATPase_NBD"/>
</dbReference>
<dbReference type="SUPFAM" id="SSF46785">
    <property type="entry name" value="Winged helix' DNA-binding domain"/>
    <property type="match status" value="1"/>
</dbReference>
<sequence length="397" mass="42670">MASKASKEIMKEINEKLLLRAIYESDGIDRASLAKMTGLSPATVTKVVGDLIEIGLVEETGVADSTGGRKPILLNVRPGKSCVLGLKIGVGYLDYSLTDLSGSVLASERKIMENTVPEEVVSATGEILAKWSDLIGERLLGIGIAVSGIVDSLRGVVKNSFLLDWKDVPIARMISAGYAAKTFVMNDVDSFALAHFWKGNVDNHKNCVFITLGIGIGGAVAIDGKLHLTGAGSGEFGHMTIEHNGNLCTCGSRGCLEAHASFEALARKLFSITASNELKELYSSVRATETSEIHFLKRALEIDRASAESVFDQYATDIGIALKNLVNIFAPDYVLIGGEALEFSALFLEKSIDYAKENAFSSLADAVKFDTDRIGEKAWTLGCIYRVIESELFTVGK</sequence>
<dbReference type="InterPro" id="IPR000600">
    <property type="entry name" value="ROK"/>
</dbReference>
<evidence type="ECO:0000313" key="3">
    <source>
        <dbReference type="Proteomes" id="UP000250796"/>
    </source>
</evidence>
<proteinExistence type="inferred from homology"/>
<evidence type="ECO:0000313" key="2">
    <source>
        <dbReference type="EMBL" id="SSC12254.1"/>
    </source>
</evidence>
<dbReference type="InterPro" id="IPR036388">
    <property type="entry name" value="WH-like_DNA-bd_sf"/>
</dbReference>
<dbReference type="KEGG" id="minf:MESINF_0805"/>
<organism evidence="2 3">
    <name type="scientific">Mesotoga infera</name>
    <dbReference type="NCBI Taxonomy" id="1236046"/>
    <lineage>
        <taxon>Bacteria</taxon>
        <taxon>Thermotogati</taxon>
        <taxon>Thermotogota</taxon>
        <taxon>Thermotogae</taxon>
        <taxon>Kosmotogales</taxon>
        <taxon>Kosmotogaceae</taxon>
        <taxon>Mesotoga</taxon>
    </lineage>
</organism>
<dbReference type="PANTHER" id="PTHR18964:SF149">
    <property type="entry name" value="BIFUNCTIONAL UDP-N-ACETYLGLUCOSAMINE 2-EPIMERASE_N-ACETYLMANNOSAMINE KINASE"/>
    <property type="match status" value="1"/>
</dbReference>
<dbReference type="Proteomes" id="UP000250796">
    <property type="component" value="Chromosome MESINF"/>
</dbReference>
<comment type="similarity">
    <text evidence="1">Belongs to the ROK (NagC/XylR) family.</text>
</comment>
<accession>A0A7Z7PNI9</accession>
<dbReference type="Gene3D" id="1.10.10.10">
    <property type="entry name" value="Winged helix-like DNA-binding domain superfamily/Winged helix DNA-binding domain"/>
    <property type="match status" value="1"/>
</dbReference>
<dbReference type="SUPFAM" id="SSF53067">
    <property type="entry name" value="Actin-like ATPase domain"/>
    <property type="match status" value="1"/>
</dbReference>
<dbReference type="EMBL" id="LS974202">
    <property type="protein sequence ID" value="SSC12254.1"/>
    <property type="molecule type" value="Genomic_DNA"/>
</dbReference>
<dbReference type="AlphaFoldDB" id="A0A7Z7PNI9"/>
<protein>
    <submittedName>
        <fullName evidence="2">ROK family protein</fullName>
    </submittedName>
</protein>
<dbReference type="Pfam" id="PF00480">
    <property type="entry name" value="ROK"/>
    <property type="match status" value="1"/>
</dbReference>
<keyword evidence="3" id="KW-1185">Reference proteome</keyword>
<dbReference type="InterPro" id="IPR036390">
    <property type="entry name" value="WH_DNA-bd_sf"/>
</dbReference>
<name>A0A7Z7PNI9_9BACT</name>